<comment type="caution">
    <text evidence="1">The sequence shown here is derived from an EMBL/GenBank/DDBJ whole genome shotgun (WGS) entry which is preliminary data.</text>
</comment>
<dbReference type="OrthoDB" id="9799259at2759"/>
<dbReference type="Proteomes" id="UP000824540">
    <property type="component" value="Unassembled WGS sequence"/>
</dbReference>
<evidence type="ECO:0000313" key="1">
    <source>
        <dbReference type="EMBL" id="KAG9345216.1"/>
    </source>
</evidence>
<dbReference type="AlphaFoldDB" id="A0A8T2P0E6"/>
<evidence type="ECO:0000313" key="2">
    <source>
        <dbReference type="Proteomes" id="UP000824540"/>
    </source>
</evidence>
<name>A0A8T2P0E6_9TELE</name>
<protein>
    <submittedName>
        <fullName evidence="1">Uncharacterized protein</fullName>
    </submittedName>
</protein>
<sequence length="208" mass="23653">MAVIDTSSFSPGRVFPALTVILCKGAVIAERLTGYSWRTTEWSECRVDTLLSQQDRRRGNQTGLCGGGVQNREVYCVQENAELLSYLNNLKDKEVIPDRGDEGNQSCREILPYRRETGSGRPGGNLRRLLRESLWTHMATSNAMHKHEGAAWRRAASRETIGGDDDNRMSHVGSWNDRWLFCLTTADRFNPTLHPFLGVVPWRRREKC</sequence>
<keyword evidence="2" id="KW-1185">Reference proteome</keyword>
<organism evidence="1 2">
    <name type="scientific">Albula glossodonta</name>
    <name type="common">roundjaw bonefish</name>
    <dbReference type="NCBI Taxonomy" id="121402"/>
    <lineage>
        <taxon>Eukaryota</taxon>
        <taxon>Metazoa</taxon>
        <taxon>Chordata</taxon>
        <taxon>Craniata</taxon>
        <taxon>Vertebrata</taxon>
        <taxon>Euteleostomi</taxon>
        <taxon>Actinopterygii</taxon>
        <taxon>Neopterygii</taxon>
        <taxon>Teleostei</taxon>
        <taxon>Albuliformes</taxon>
        <taxon>Albulidae</taxon>
        <taxon>Albula</taxon>
    </lineage>
</organism>
<proteinExistence type="predicted"/>
<reference evidence="1" key="1">
    <citation type="thesis" date="2021" institute="BYU ScholarsArchive" country="Provo, UT, USA">
        <title>Applications of and Algorithms for Genome Assembly and Genomic Analyses with an Emphasis on Marine Teleosts.</title>
        <authorList>
            <person name="Pickett B.D."/>
        </authorList>
    </citation>
    <scope>NUCLEOTIDE SEQUENCE</scope>
    <source>
        <strain evidence="1">HI-2016</strain>
    </source>
</reference>
<accession>A0A8T2P0E6</accession>
<dbReference type="EMBL" id="JAFBMS010000018">
    <property type="protein sequence ID" value="KAG9345216.1"/>
    <property type="molecule type" value="Genomic_DNA"/>
</dbReference>
<gene>
    <name evidence="1" type="ORF">JZ751_009761</name>
</gene>